<evidence type="ECO:0000313" key="2">
    <source>
        <dbReference type="EMBL" id="TRL30390.1"/>
    </source>
</evidence>
<comment type="caution">
    <text evidence="2">The sequence shown here is derived from an EMBL/GenBank/DDBJ whole genome shotgun (WGS) entry which is preliminary data.</text>
</comment>
<sequence>MSDITVVLTSCRRHDLLVKTLESFFGTNDYPIAEFIVIEDSDLASVESIRERFPDQPLRVIINGTNIGQLRSIDRAYAEVKTPYILHLEDDWEFPVGGILGRAVEILKRERDVYLVQLRTDADMPDNVRRIPEMRDLGYRKIAPTAHHVWHSFTFNPSLKRLADYQMLPSGYAGFANEAEISLHYKKQGAVMAWLSGTGVGHIGWGRSNFGFRPQKGLKGVWQRVCRFLSLATIRKWRRSLGRRAAHLRRLLWNRPIERRPSEDMS</sequence>
<organism evidence="2 3">
    <name type="scientific">Rhizobium straminoryzae</name>
    <dbReference type="NCBI Taxonomy" id="1387186"/>
    <lineage>
        <taxon>Bacteria</taxon>
        <taxon>Pseudomonadati</taxon>
        <taxon>Pseudomonadota</taxon>
        <taxon>Alphaproteobacteria</taxon>
        <taxon>Hyphomicrobiales</taxon>
        <taxon>Rhizobiaceae</taxon>
        <taxon>Rhizobium/Agrobacterium group</taxon>
        <taxon>Rhizobium</taxon>
    </lineage>
</organism>
<reference evidence="2 3" key="1">
    <citation type="submission" date="2019-07" db="EMBL/GenBank/DDBJ databases">
        <title>Ln-dependent methylotrophs.</title>
        <authorList>
            <person name="Tani A."/>
        </authorList>
    </citation>
    <scope>NUCLEOTIDE SEQUENCE [LARGE SCALE GENOMIC DNA]</scope>
    <source>
        <strain evidence="2 3">SM12</strain>
    </source>
</reference>
<dbReference type="GO" id="GO:0016740">
    <property type="term" value="F:transferase activity"/>
    <property type="evidence" value="ECO:0007669"/>
    <property type="project" value="UniProtKB-KW"/>
</dbReference>
<dbReference type="SUPFAM" id="SSF53448">
    <property type="entry name" value="Nucleotide-diphospho-sugar transferases"/>
    <property type="match status" value="1"/>
</dbReference>
<feature type="domain" description="Glycosyltransferase 2-like" evidence="1">
    <location>
        <begin position="5"/>
        <end position="149"/>
    </location>
</feature>
<dbReference type="Gene3D" id="3.90.550.10">
    <property type="entry name" value="Spore Coat Polysaccharide Biosynthesis Protein SpsA, Chain A"/>
    <property type="match status" value="1"/>
</dbReference>
<dbReference type="Proteomes" id="UP000316801">
    <property type="component" value="Unassembled WGS sequence"/>
</dbReference>
<dbReference type="InterPro" id="IPR029044">
    <property type="entry name" value="Nucleotide-diphossugar_trans"/>
</dbReference>
<dbReference type="RefSeq" id="WP_143128061.1">
    <property type="nucleotide sequence ID" value="NZ_VJMG01000117.1"/>
</dbReference>
<keyword evidence="3" id="KW-1185">Reference proteome</keyword>
<evidence type="ECO:0000259" key="1">
    <source>
        <dbReference type="Pfam" id="PF00535"/>
    </source>
</evidence>
<evidence type="ECO:0000313" key="3">
    <source>
        <dbReference type="Proteomes" id="UP000316801"/>
    </source>
</evidence>
<dbReference type="InterPro" id="IPR001173">
    <property type="entry name" value="Glyco_trans_2-like"/>
</dbReference>
<proteinExistence type="predicted"/>
<keyword evidence="2" id="KW-0808">Transferase</keyword>
<gene>
    <name evidence="2" type="ORF">FNA46_25575</name>
</gene>
<dbReference type="Pfam" id="PF00535">
    <property type="entry name" value="Glycos_transf_2"/>
    <property type="match status" value="1"/>
</dbReference>
<name>A0A549SL83_9HYPH</name>
<accession>A0A549SL83</accession>
<dbReference type="EMBL" id="VJMG01000117">
    <property type="protein sequence ID" value="TRL30390.1"/>
    <property type="molecule type" value="Genomic_DNA"/>
</dbReference>
<dbReference type="AlphaFoldDB" id="A0A549SL83"/>
<protein>
    <submittedName>
        <fullName evidence="2">Glycosyltransferase family 2 protein</fullName>
    </submittedName>
</protein>